<reference evidence="3" key="1">
    <citation type="journal article" date="2015" name="MBio">
        <title>Genome-resolved metagenomic analysis reveals roles for candidate phyla and other microbial community members in biogeochemical transformations in oil reservoirs.</title>
        <authorList>
            <person name="Hu P."/>
            <person name="Tom L."/>
            <person name="Singh A."/>
            <person name="Thomas B.C."/>
            <person name="Baker B.J."/>
            <person name="Piceno Y.M."/>
            <person name="Andersen G.L."/>
            <person name="Banfield J.F."/>
        </authorList>
    </citation>
    <scope>NUCLEOTIDE SEQUENCE [LARGE SCALE GENOMIC DNA]</scope>
    <source>
        <strain evidence="3">56_747</strain>
    </source>
</reference>
<accession>A0A124FMQ5</accession>
<evidence type="ECO:0000313" key="2">
    <source>
        <dbReference type="EMBL" id="KUK45491.1"/>
    </source>
</evidence>
<evidence type="ECO:0000313" key="3">
    <source>
        <dbReference type="EMBL" id="KUK97056.1"/>
    </source>
</evidence>
<dbReference type="Pfam" id="PF07812">
    <property type="entry name" value="TfuA"/>
    <property type="match status" value="1"/>
</dbReference>
<reference evidence="4 5" key="2">
    <citation type="journal article" date="2015" name="MBio">
        <title>Genome-Resolved Metagenomic Analysis Reveals Roles for Candidate Phyla and Other Microbial Community Members in Biogeochemical Transformations in Oil Reservoirs.</title>
        <authorList>
            <person name="Hu P."/>
            <person name="Tom L."/>
            <person name="Singh A."/>
            <person name="Thomas B.C."/>
            <person name="Baker B.J."/>
            <person name="Piceno Y.M."/>
            <person name="Andersen G.L."/>
            <person name="Banfield J.F."/>
        </authorList>
    </citation>
    <scope>NUCLEOTIDE SEQUENCE [LARGE SCALE GENOMIC DNA]</scope>
    <source>
        <strain evidence="2">57_489</strain>
    </source>
</reference>
<gene>
    <name evidence="2" type="ORF">XD72_0134</name>
    <name evidence="3" type="ORF">XE07_0627</name>
</gene>
<dbReference type="PATRIC" id="fig|301375.6.peg.1537"/>
<dbReference type="EMBL" id="LGHB01000005">
    <property type="protein sequence ID" value="KUK97056.1"/>
    <property type="molecule type" value="Genomic_DNA"/>
</dbReference>
<evidence type="ECO:0000313" key="5">
    <source>
        <dbReference type="Proteomes" id="UP000057043"/>
    </source>
</evidence>
<dbReference type="NCBIfam" id="NF033432">
    <property type="entry name" value="ThioGly_TfuA_rel"/>
    <property type="match status" value="1"/>
</dbReference>
<sequence length="216" mass="24141">MRSREIVVFLGPSLDRARAEEILEAEYRPPAKRGDVFRAAKEGAKIVGLIDGVFFQDSAVAHKEILAVLERGVAVVGASSMGALRAAELHPFGMEGVGEIFRLYQEDVLISDDEVALIFDPIKFEPLSEPLVNIRDNVRAAVELGYIEPEAGEKLIACASSLYFPKRTYEQILEMAEGIDEPQREAFRRFLQEKRDLKRDDAIQALKRIKEIAGQP</sequence>
<dbReference type="Proteomes" id="UP000053961">
    <property type="component" value="Unassembled WGS sequence"/>
</dbReference>
<dbReference type="Proteomes" id="UP000057043">
    <property type="component" value="Unassembled WGS sequence"/>
</dbReference>
<evidence type="ECO:0000313" key="4">
    <source>
        <dbReference type="Proteomes" id="UP000053961"/>
    </source>
</evidence>
<comment type="caution">
    <text evidence="2">The sequence shown here is derived from an EMBL/GenBank/DDBJ whole genome shotgun (WGS) entry which is preliminary data.</text>
</comment>
<proteinExistence type="predicted"/>
<name>A0A124FMQ5_9EURY</name>
<dbReference type="AlphaFoldDB" id="A0A124FMQ5"/>
<evidence type="ECO:0000259" key="1">
    <source>
        <dbReference type="Pfam" id="PF07812"/>
    </source>
</evidence>
<dbReference type="InterPro" id="IPR012924">
    <property type="entry name" value="TfuA_core"/>
</dbReference>
<dbReference type="EMBL" id="LGFT01000002">
    <property type="protein sequence ID" value="KUK45491.1"/>
    <property type="molecule type" value="Genomic_DNA"/>
</dbReference>
<organism evidence="2 5">
    <name type="scientific">Methanothrix harundinacea</name>
    <dbReference type="NCBI Taxonomy" id="301375"/>
    <lineage>
        <taxon>Archaea</taxon>
        <taxon>Methanobacteriati</taxon>
        <taxon>Methanobacteriota</taxon>
        <taxon>Stenosarchaea group</taxon>
        <taxon>Methanomicrobia</taxon>
        <taxon>Methanotrichales</taxon>
        <taxon>Methanotrichaceae</taxon>
        <taxon>Methanothrix</taxon>
    </lineage>
</organism>
<protein>
    <submittedName>
        <fullName evidence="2">TfuA-like protein</fullName>
    </submittedName>
</protein>
<feature type="domain" description="TfuA-like core" evidence="1">
    <location>
        <begin position="51"/>
        <end position="168"/>
    </location>
</feature>